<dbReference type="Pfam" id="PF01534">
    <property type="entry name" value="Frizzled"/>
    <property type="match status" value="1"/>
</dbReference>
<feature type="region of interest" description="Disordered" evidence="18">
    <location>
        <begin position="750"/>
        <end position="770"/>
    </location>
</feature>
<keyword evidence="8 19" id="KW-1133">Transmembrane helix</keyword>
<feature type="compositionally biased region" description="Basic and acidic residues" evidence="18">
    <location>
        <begin position="898"/>
        <end position="911"/>
    </location>
</feature>
<evidence type="ECO:0000313" key="23">
    <source>
        <dbReference type="EMBL" id="JAS23894.1"/>
    </source>
</evidence>
<dbReference type="InterPro" id="IPR035683">
    <property type="entry name" value="SMO_7TM"/>
</dbReference>
<proteinExistence type="inferred from homology"/>
<evidence type="ECO:0000256" key="5">
    <source>
        <dbReference type="ARBA" id="ARBA00022475"/>
    </source>
</evidence>
<keyword evidence="11" id="KW-1015">Disulfide bond</keyword>
<comment type="caution">
    <text evidence="17">Lacks conserved residue(s) required for the propagation of feature annotation.</text>
</comment>
<feature type="compositionally biased region" description="Basic and acidic residues" evidence="18">
    <location>
        <begin position="871"/>
        <end position="888"/>
    </location>
</feature>
<dbReference type="SMART" id="SM00063">
    <property type="entry name" value="FRI"/>
    <property type="match status" value="1"/>
</dbReference>
<dbReference type="Gene3D" id="1.10.2000.10">
    <property type="entry name" value="Frizzled cysteine-rich domain"/>
    <property type="match status" value="1"/>
</dbReference>
<dbReference type="PROSITE" id="PS50038">
    <property type="entry name" value="FZ"/>
    <property type="match status" value="1"/>
</dbReference>
<evidence type="ECO:0000256" key="19">
    <source>
        <dbReference type="SAM" id="Phobius"/>
    </source>
</evidence>
<feature type="signal peptide" evidence="20">
    <location>
        <begin position="1"/>
        <end position="21"/>
    </location>
</feature>
<feature type="transmembrane region" description="Helical" evidence="19">
    <location>
        <begin position="374"/>
        <end position="394"/>
    </location>
</feature>
<feature type="compositionally biased region" description="Basic residues" evidence="18">
    <location>
        <begin position="707"/>
        <end position="716"/>
    </location>
</feature>
<dbReference type="GO" id="GO:0004930">
    <property type="term" value="F:G protein-coupled receptor activity"/>
    <property type="evidence" value="ECO:0007669"/>
    <property type="project" value="UniProtKB-KW"/>
</dbReference>
<dbReference type="EMBL" id="GEDC01013404">
    <property type="protein sequence ID" value="JAS23894.1"/>
    <property type="molecule type" value="Transcribed_RNA"/>
</dbReference>
<dbReference type="GO" id="GO:0030425">
    <property type="term" value="C:dendrite"/>
    <property type="evidence" value="ECO:0007669"/>
    <property type="project" value="TreeGrafter"/>
</dbReference>
<reference evidence="23" key="1">
    <citation type="submission" date="2015-12" db="EMBL/GenBank/DDBJ databases">
        <title>De novo transcriptome assembly of four potential Pierce s Disease insect vectors from Arizona vineyards.</title>
        <authorList>
            <person name="Tassone E.E."/>
        </authorList>
    </citation>
    <scope>NUCLEOTIDE SEQUENCE</scope>
</reference>
<dbReference type="GO" id="GO:0009888">
    <property type="term" value="P:tissue development"/>
    <property type="evidence" value="ECO:0007669"/>
    <property type="project" value="UniProtKB-ARBA"/>
</dbReference>
<keyword evidence="5" id="KW-1003">Cell membrane</keyword>
<feature type="transmembrane region" description="Helical" evidence="19">
    <location>
        <begin position="280"/>
        <end position="297"/>
    </location>
</feature>
<evidence type="ECO:0000256" key="20">
    <source>
        <dbReference type="SAM" id="SignalP"/>
    </source>
</evidence>
<evidence type="ECO:0000256" key="4">
    <source>
        <dbReference type="ARBA" id="ARBA00022473"/>
    </source>
</evidence>
<feature type="domain" description="FZ" evidence="21">
    <location>
        <begin position="77"/>
        <end position="197"/>
    </location>
</feature>
<dbReference type="Gene3D" id="1.20.1070.10">
    <property type="entry name" value="Rhodopsin 7-helix transmembrane proteins"/>
    <property type="match status" value="1"/>
</dbReference>
<keyword evidence="14" id="KW-0807">Transducer</keyword>
<evidence type="ECO:0000256" key="17">
    <source>
        <dbReference type="PROSITE-ProRule" id="PRU00090"/>
    </source>
</evidence>
<evidence type="ECO:0000256" key="10">
    <source>
        <dbReference type="ARBA" id="ARBA00023136"/>
    </source>
</evidence>
<dbReference type="GO" id="GO:0071679">
    <property type="term" value="P:commissural neuron axon guidance"/>
    <property type="evidence" value="ECO:0007669"/>
    <property type="project" value="TreeGrafter"/>
</dbReference>
<dbReference type="PRINTS" id="PR00489">
    <property type="entry name" value="FRIZZLED"/>
</dbReference>
<dbReference type="PANTHER" id="PTHR11309:SF35">
    <property type="entry name" value="PROTEIN SMOOTHENED"/>
    <property type="match status" value="1"/>
</dbReference>
<evidence type="ECO:0000256" key="14">
    <source>
        <dbReference type="ARBA" id="ARBA00023224"/>
    </source>
</evidence>
<evidence type="ECO:0000256" key="8">
    <source>
        <dbReference type="ARBA" id="ARBA00022989"/>
    </source>
</evidence>
<feature type="transmembrane region" description="Helical" evidence="19">
    <location>
        <begin position="414"/>
        <end position="443"/>
    </location>
</feature>
<evidence type="ECO:0000256" key="2">
    <source>
        <dbReference type="ARBA" id="ARBA00004651"/>
    </source>
</evidence>
<feature type="region of interest" description="Disordered" evidence="18">
    <location>
        <begin position="692"/>
        <end position="736"/>
    </location>
</feature>
<feature type="compositionally biased region" description="Basic and acidic residues" evidence="18">
    <location>
        <begin position="802"/>
        <end position="811"/>
    </location>
</feature>
<evidence type="ECO:0000256" key="6">
    <source>
        <dbReference type="ARBA" id="ARBA00022692"/>
    </source>
</evidence>
<evidence type="ECO:0000256" key="9">
    <source>
        <dbReference type="ARBA" id="ARBA00023040"/>
    </source>
</evidence>
<keyword evidence="4" id="KW-0217">Developmental protein</keyword>
<dbReference type="InterPro" id="IPR000539">
    <property type="entry name" value="Frizzled/Smoothened_7TM"/>
</dbReference>
<organism evidence="23">
    <name type="scientific">Clastoptera arizonana</name>
    <name type="common">Arizona spittle bug</name>
    <dbReference type="NCBI Taxonomy" id="38151"/>
    <lineage>
        <taxon>Eukaryota</taxon>
        <taxon>Metazoa</taxon>
        <taxon>Ecdysozoa</taxon>
        <taxon>Arthropoda</taxon>
        <taxon>Hexapoda</taxon>
        <taxon>Insecta</taxon>
        <taxon>Pterygota</taxon>
        <taxon>Neoptera</taxon>
        <taxon>Paraneoptera</taxon>
        <taxon>Hemiptera</taxon>
        <taxon>Auchenorrhyncha</taxon>
        <taxon>Cercopoidea</taxon>
        <taxon>Clastopteridae</taxon>
        <taxon>Clastoptera</taxon>
    </lineage>
</organism>
<dbReference type="CDD" id="cd15030">
    <property type="entry name" value="7tmF_SMO_homolog"/>
    <property type="match status" value="1"/>
</dbReference>
<dbReference type="InterPro" id="IPR015526">
    <property type="entry name" value="Frizzled/SFRP"/>
</dbReference>
<dbReference type="PROSITE" id="PS50261">
    <property type="entry name" value="G_PROTEIN_RECEP_F2_4"/>
    <property type="match status" value="1"/>
</dbReference>
<evidence type="ECO:0000259" key="21">
    <source>
        <dbReference type="PROSITE" id="PS50038"/>
    </source>
</evidence>
<keyword evidence="10 19" id="KW-0472">Membrane</keyword>
<dbReference type="AlphaFoldDB" id="A0A1B6DDX7"/>
<dbReference type="GO" id="GO:0007389">
    <property type="term" value="P:pattern specification process"/>
    <property type="evidence" value="ECO:0007669"/>
    <property type="project" value="TreeGrafter"/>
</dbReference>
<evidence type="ECO:0000256" key="15">
    <source>
        <dbReference type="ARBA" id="ARBA00023273"/>
    </source>
</evidence>
<feature type="compositionally biased region" description="Polar residues" evidence="18">
    <location>
        <begin position="722"/>
        <end position="736"/>
    </location>
</feature>
<keyword evidence="12" id="KW-0675">Receptor</keyword>
<feature type="compositionally biased region" description="Polar residues" evidence="18">
    <location>
        <begin position="849"/>
        <end position="865"/>
    </location>
</feature>
<evidence type="ECO:0000256" key="16">
    <source>
        <dbReference type="ARBA" id="ARBA00035037"/>
    </source>
</evidence>
<feature type="compositionally biased region" description="Basic and acidic residues" evidence="18">
    <location>
        <begin position="837"/>
        <end position="847"/>
    </location>
</feature>
<keyword evidence="6 19" id="KW-0812">Transmembrane</keyword>
<evidence type="ECO:0000256" key="11">
    <source>
        <dbReference type="ARBA" id="ARBA00023157"/>
    </source>
</evidence>
<evidence type="ECO:0000256" key="18">
    <source>
        <dbReference type="SAM" id="MobiDB-lite"/>
    </source>
</evidence>
<keyword evidence="13" id="KW-0325">Glycoprotein</keyword>
<feature type="transmembrane region" description="Helical" evidence="19">
    <location>
        <begin position="329"/>
        <end position="353"/>
    </location>
</feature>
<evidence type="ECO:0000256" key="13">
    <source>
        <dbReference type="ARBA" id="ARBA00023180"/>
    </source>
</evidence>
<comment type="similarity">
    <text evidence="3">Belongs to the G-protein coupled receptor Fz/Smo family.</text>
</comment>
<comment type="subcellular location">
    <subcellularLocation>
        <location evidence="2">Cell membrane</location>
        <topology evidence="2">Multi-pass membrane protein</topology>
    </subcellularLocation>
    <subcellularLocation>
        <location evidence="1">Cell projection</location>
        <location evidence="1">Cilium</location>
    </subcellularLocation>
</comment>
<dbReference type="FunFam" id="1.20.1070.10:FF:000068">
    <property type="entry name" value="Smoothened, frizzled class receptor"/>
    <property type="match status" value="1"/>
</dbReference>
<dbReference type="PANTHER" id="PTHR11309">
    <property type="entry name" value="FRIZZLED"/>
    <property type="match status" value="1"/>
</dbReference>
<dbReference type="SUPFAM" id="SSF63501">
    <property type="entry name" value="Frizzled cysteine-rich domain"/>
    <property type="match status" value="1"/>
</dbReference>
<dbReference type="InterPro" id="IPR020067">
    <property type="entry name" value="Frizzled_dom"/>
</dbReference>
<dbReference type="GO" id="GO:0005886">
    <property type="term" value="C:plasma membrane"/>
    <property type="evidence" value="ECO:0007669"/>
    <property type="project" value="UniProtKB-SubCell"/>
</dbReference>
<name>A0A1B6DDX7_9HEMI</name>
<evidence type="ECO:0000256" key="12">
    <source>
        <dbReference type="ARBA" id="ARBA00023170"/>
    </source>
</evidence>
<dbReference type="SMART" id="SM01330">
    <property type="entry name" value="Frizzled"/>
    <property type="match status" value="1"/>
</dbReference>
<feature type="region of interest" description="Disordered" evidence="18">
    <location>
        <begin position="791"/>
        <end position="911"/>
    </location>
</feature>
<protein>
    <recommendedName>
        <fullName evidence="16">Protein smoothened</fullName>
    </recommendedName>
</protein>
<keyword evidence="9" id="KW-0297">G-protein coupled receptor</keyword>
<dbReference type="Pfam" id="PF01392">
    <property type="entry name" value="Fz"/>
    <property type="match status" value="1"/>
</dbReference>
<feature type="chain" id="PRO_5008581187" description="Protein smoothened" evidence="20">
    <location>
        <begin position="22"/>
        <end position="1012"/>
    </location>
</feature>
<dbReference type="InterPro" id="IPR017981">
    <property type="entry name" value="GPCR_2-like_7TM"/>
</dbReference>
<evidence type="ECO:0000256" key="1">
    <source>
        <dbReference type="ARBA" id="ARBA00004138"/>
    </source>
</evidence>
<dbReference type="GO" id="GO:0005113">
    <property type="term" value="F:patched binding"/>
    <property type="evidence" value="ECO:0007669"/>
    <property type="project" value="TreeGrafter"/>
</dbReference>
<evidence type="ECO:0000259" key="22">
    <source>
        <dbReference type="PROSITE" id="PS50261"/>
    </source>
</evidence>
<dbReference type="GO" id="GO:0005929">
    <property type="term" value="C:cilium"/>
    <property type="evidence" value="ECO:0007669"/>
    <property type="project" value="UniProtKB-SubCell"/>
</dbReference>
<keyword evidence="7 20" id="KW-0732">Signal</keyword>
<feature type="domain" description="G-protein coupled receptors family 2 profile 2" evidence="22">
    <location>
        <begin position="245"/>
        <end position="513"/>
    </location>
</feature>
<feature type="transmembrane region" description="Helical" evidence="19">
    <location>
        <begin position="464"/>
        <end position="484"/>
    </location>
</feature>
<gene>
    <name evidence="23" type="ORF">g.24054</name>
</gene>
<feature type="transmembrane region" description="Helical" evidence="19">
    <location>
        <begin position="247"/>
        <end position="268"/>
    </location>
</feature>
<dbReference type="InterPro" id="IPR036790">
    <property type="entry name" value="Frizzled_dom_sf"/>
</dbReference>
<dbReference type="GO" id="GO:0007417">
    <property type="term" value="P:central nervous system development"/>
    <property type="evidence" value="ECO:0007669"/>
    <property type="project" value="TreeGrafter"/>
</dbReference>
<evidence type="ECO:0000256" key="3">
    <source>
        <dbReference type="ARBA" id="ARBA00008077"/>
    </source>
</evidence>
<accession>A0A1B6DDX7</accession>
<sequence length="1012" mass="113929">MAKTFNYILVILYFTVQTTSTYLSNYNDNSDNNAEHHETPFHSRESFMHRKLEHERSFVLFHQGNNAENSKVAGHCRRPAKCQVLNNSTGFTCLGAKLPYNYTSLDLVPGFSSVEEVQEYLQVFKGLSELPKCWAIMQPFLCSLYLPKCENGTVQLPTQEMCKMVMHSCRIIAIERGWTALLKCDNQTEFPRGCMNDVQLKFSSGRCKEPMVQTDNPISYYDGVEGCGVQCDNPLFTPDERYQIHRFVAWAATTCLVFNLFTVVTFMIDWKSASKYPALVIFYINFCFLIVCVGWLAQFLPGGREDIVCRKDGTLRVGEPSAGENLSCVVVFVLVYYFLMAGIVWFVILTYAWHISFEALVIGKIKERMDKKGAYFHLVAWSLPLVLTITTMALGEIDGNSVSGVCFVGSINHIYRGIFLLLPVFAALCVGGFFLFKGLLTLIRLRISSQEIMSDRDSAKISETILRMGIFSVLIFIFGITIFVCHIHEFRHSALWNHSFRKFIVCRLGVTGTDPSQCRMESRPSLSILQLHLLSLFATGVTMSSWVWTSSTVDIWIRFYRKITNKEIEESIKLKKHKVIAQAYAKRRHLNSDGRLSISIHNTYQDPVGINFELNSQASGELNSSWAAALPKLVKRRGGMVAVTNSSSSQRRNSMDSEISYSVRSLDFRVSVESRRHSLDSAVSVQLSEITKTVRKGTRSRSTARGGRSKRRRRETRNRTTQLISRRGSSTSQDSQLGAKILSALQIGVVDNPPSASVGPNLKRRPGNAGLDDHVNMLAEKIFGNLNIKLPSDSEVSSEDDVNNKENKNVRPNENGSNIKDEEEESDDITAPLTENYKNKVEVDGRASKISNKSKQNGILVSESNRNIRKSYTDDRSSKLSNRSDRSKTSWCSRSSKKKEDNNETKKNIKEDKQNYDETVYQSCSDLENCTDDLKWIHSEGDGKSLCSKVSVGITTDSSFSPELVPLMYQSSSGVSLGGREIGTQTSVSFNNNEHPLNSYGELSIHKKKLIP</sequence>
<dbReference type="GO" id="GO:0007224">
    <property type="term" value="P:smoothened signaling pathway"/>
    <property type="evidence" value="ECO:0007669"/>
    <property type="project" value="TreeGrafter"/>
</dbReference>
<keyword evidence="15" id="KW-0966">Cell projection</keyword>
<evidence type="ECO:0000256" key="7">
    <source>
        <dbReference type="ARBA" id="ARBA00022729"/>
    </source>
</evidence>